<keyword evidence="3 4" id="KW-0408">Iron</keyword>
<feature type="region of interest" description="Disordered" evidence="5">
    <location>
        <begin position="316"/>
        <end position="337"/>
    </location>
</feature>
<feature type="domain" description="Cytochrome c" evidence="6">
    <location>
        <begin position="35"/>
        <end position="123"/>
    </location>
</feature>
<evidence type="ECO:0000256" key="3">
    <source>
        <dbReference type="ARBA" id="ARBA00023004"/>
    </source>
</evidence>
<dbReference type="GO" id="GO:0042834">
    <property type="term" value="F:peptidoglycan binding"/>
    <property type="evidence" value="ECO:0007669"/>
    <property type="project" value="InterPro"/>
</dbReference>
<reference evidence="7 8" key="1">
    <citation type="submission" date="2018-04" db="EMBL/GenBank/DDBJ databases">
        <title>Novel Campyloabacter and Helicobacter Species and Strains.</title>
        <authorList>
            <person name="Mannion A.J."/>
            <person name="Shen Z."/>
            <person name="Fox J.G."/>
        </authorList>
    </citation>
    <scope>NUCLEOTIDE SEQUENCE [LARGE SCALE GENOMIC DNA]</scope>
    <source>
        <strain evidence="7 8">MIT 98-6070</strain>
    </source>
</reference>
<dbReference type="SUPFAM" id="SSF46626">
    <property type="entry name" value="Cytochrome c"/>
    <property type="match status" value="1"/>
</dbReference>
<organism evidence="7 8">
    <name type="scientific">Helicobacter marmotae</name>
    <dbReference type="NCBI Taxonomy" id="152490"/>
    <lineage>
        <taxon>Bacteria</taxon>
        <taxon>Pseudomonadati</taxon>
        <taxon>Campylobacterota</taxon>
        <taxon>Epsilonproteobacteria</taxon>
        <taxon>Campylobacterales</taxon>
        <taxon>Helicobacteraceae</taxon>
        <taxon>Helicobacter</taxon>
    </lineage>
</organism>
<keyword evidence="1 4" id="KW-0349">Heme</keyword>
<gene>
    <name evidence="7" type="ORF">CQA63_09130</name>
</gene>
<dbReference type="EMBL" id="NXLR01000036">
    <property type="protein sequence ID" value="RDU58824.1"/>
    <property type="molecule type" value="Genomic_DNA"/>
</dbReference>
<name>A0A3D8I259_9HELI</name>
<comment type="caution">
    <text evidence="7">The sequence shown here is derived from an EMBL/GenBank/DDBJ whole genome shotgun (WGS) entry which is preliminary data.</text>
</comment>
<keyword evidence="2 4" id="KW-0479">Metal-binding</keyword>
<evidence type="ECO:0000313" key="7">
    <source>
        <dbReference type="EMBL" id="RDU58824.1"/>
    </source>
</evidence>
<evidence type="ECO:0000256" key="4">
    <source>
        <dbReference type="PROSITE-ProRule" id="PRU00433"/>
    </source>
</evidence>
<dbReference type="InterPro" id="IPR036909">
    <property type="entry name" value="Cyt_c-like_dom_sf"/>
</dbReference>
<evidence type="ECO:0000256" key="1">
    <source>
        <dbReference type="ARBA" id="ARBA00022617"/>
    </source>
</evidence>
<keyword evidence="8" id="KW-1185">Reference proteome</keyword>
<dbReference type="Proteomes" id="UP000256599">
    <property type="component" value="Unassembled WGS sequence"/>
</dbReference>
<dbReference type="Pfam" id="PF05036">
    <property type="entry name" value="SPOR"/>
    <property type="match status" value="1"/>
</dbReference>
<dbReference type="Gene3D" id="1.10.760.10">
    <property type="entry name" value="Cytochrome c-like domain"/>
    <property type="match status" value="1"/>
</dbReference>
<dbReference type="InterPro" id="IPR009056">
    <property type="entry name" value="Cyt_c-like_dom"/>
</dbReference>
<dbReference type="GO" id="GO:0020037">
    <property type="term" value="F:heme binding"/>
    <property type="evidence" value="ECO:0007669"/>
    <property type="project" value="InterPro"/>
</dbReference>
<evidence type="ECO:0000256" key="2">
    <source>
        <dbReference type="ARBA" id="ARBA00022723"/>
    </source>
</evidence>
<dbReference type="GO" id="GO:0046872">
    <property type="term" value="F:metal ion binding"/>
    <property type="evidence" value="ECO:0007669"/>
    <property type="project" value="UniProtKB-KW"/>
</dbReference>
<feature type="compositionally biased region" description="Basic and acidic residues" evidence="5">
    <location>
        <begin position="325"/>
        <end position="337"/>
    </location>
</feature>
<dbReference type="Pfam" id="PF00034">
    <property type="entry name" value="Cytochrom_C"/>
    <property type="match status" value="1"/>
</dbReference>
<dbReference type="AlphaFoldDB" id="A0A3D8I259"/>
<evidence type="ECO:0000313" key="8">
    <source>
        <dbReference type="Proteomes" id="UP000256599"/>
    </source>
</evidence>
<protein>
    <recommendedName>
        <fullName evidence="6">Cytochrome c domain-containing protein</fullName>
    </recommendedName>
</protein>
<dbReference type="PROSITE" id="PS51007">
    <property type="entry name" value="CYTC"/>
    <property type="match status" value="1"/>
</dbReference>
<proteinExistence type="predicted"/>
<accession>A0A3D8I259</accession>
<evidence type="ECO:0000256" key="5">
    <source>
        <dbReference type="SAM" id="MobiDB-lite"/>
    </source>
</evidence>
<dbReference type="InterPro" id="IPR007730">
    <property type="entry name" value="SPOR-like_dom"/>
</dbReference>
<sequence length="612" mass="68315">MWDLVLKRIHLKYLLLLACAILVLSAKSYDEAIAKSLKNGGKLYKKACASCHGKKGLSLPPGANFAMPIIERDEIELIAILNTYRDGGADSGGAKGTMAANLMRYKFSDQDIEDIAHYVASLNPNYTPKPKTKGYYYQVAAYKGEIPERILKQIAKHTYLVHISKEGEDANLARYLIGPYESKEDMQKDKALLTALTKHTHVQKNMKPLVRFVSQGHEIYSLNADFSLKDMLGEATNELVFHKNEAMQAMQGVEGVAPMLGDKSESKGESRDTLLANALTQDEHYSSGDSLGIMELKEDFIQSLLTDFNTIDTLDTTESKNAPESNKDAKKDAKKGDFTSPHIELTLENTIMQAQDFIPMLMQDSLPSQANTTQTDTKEKIQDGAHIQQATQDDKETPQQPLELRALFSDIQDTPQESIAEDAISSDSLKPLSKKKKQNIKALFKSNVKDNMEEHTGEFINEAIQADSQASKHENALENEAKNALDGVLENEAENGMESNIENNSLAMGELWDSIPTQKLSYALKDGYYYILATYAKDIPQDTLALLKDQHYILYAKGSYVHIVIGGYKGEKELMQSYKEALSLTRSIHTYKGKNQKPRPVHIHNGTLKELH</sequence>
<dbReference type="GO" id="GO:0009055">
    <property type="term" value="F:electron transfer activity"/>
    <property type="evidence" value="ECO:0007669"/>
    <property type="project" value="InterPro"/>
</dbReference>
<evidence type="ECO:0000259" key="6">
    <source>
        <dbReference type="PROSITE" id="PS51007"/>
    </source>
</evidence>